<evidence type="ECO:0000256" key="1">
    <source>
        <dbReference type="ARBA" id="ARBA00001974"/>
    </source>
</evidence>
<feature type="signal peptide" evidence="7">
    <location>
        <begin position="1"/>
        <end position="27"/>
    </location>
</feature>
<dbReference type="InterPro" id="IPR006094">
    <property type="entry name" value="Oxid_FAD_bind_N"/>
</dbReference>
<feature type="chain" id="PRO_5040850822" evidence="7">
    <location>
        <begin position="28"/>
        <end position="507"/>
    </location>
</feature>
<dbReference type="PANTHER" id="PTHR42973:SF39">
    <property type="entry name" value="FAD-BINDING PCMH-TYPE DOMAIN-CONTAINING PROTEIN"/>
    <property type="match status" value="1"/>
</dbReference>
<evidence type="ECO:0000259" key="8">
    <source>
        <dbReference type="PROSITE" id="PS51387"/>
    </source>
</evidence>
<dbReference type="InterPro" id="IPR006093">
    <property type="entry name" value="Oxy_OxRdtase_FAD_BS"/>
</dbReference>
<evidence type="ECO:0000256" key="2">
    <source>
        <dbReference type="ARBA" id="ARBA00005466"/>
    </source>
</evidence>
<dbReference type="InterPro" id="IPR036318">
    <property type="entry name" value="FAD-bd_PCMH-like_sf"/>
</dbReference>
<evidence type="ECO:0000256" key="6">
    <source>
        <dbReference type="SAM" id="MobiDB-lite"/>
    </source>
</evidence>
<evidence type="ECO:0000313" key="9">
    <source>
        <dbReference type="EMBL" id="MCK9686949.1"/>
    </source>
</evidence>
<comment type="cofactor">
    <cofactor evidence="1">
        <name>FAD</name>
        <dbReference type="ChEBI" id="CHEBI:57692"/>
    </cofactor>
</comment>
<keyword evidence="3" id="KW-0285">Flavoprotein</keyword>
<sequence>MDRRHFLAAASSASMLGLGACGGSSDAAPPPPPPPPPPPAGPDWASLQAGIQGSVVLPGAAAYALAAPVFNAVYDATQPQAVVRCAGAGDVAAALAFARANKLSVTARSGGHGYTGNATTTGMVIDVGAMNAIAVGNGTATIGAGAKLVDVYDQLSAQGVCIPSGSCPTIGIAGITQGGGIGVLDRAYGLTCDHLVSAQVVLADGSVVTCDAGTHADLFWALRGGGGGNFGIVTSLTFDTFATSDLTSLSASFAWTDAAAVIAAWQAWPLTLPDTVWSGMVLQTTQAGSPAIEVSGTFIGSSADFAPIWASFLAASGATPTSQSVQTQPFRDTMLASCGGRTVSQCHLASETSDGNVPRGAFVATSDFFDAALPTAGIQALLAAVQAQQAIAPLIVIMDLMGGAIARVAPDATAFVHRSAVFSAQYYMDGPVGTPDAQIQAARGIVTGMRTAMAAWSSGECYQNYLDPQLANWPAAYYGANYARLVQVKAAYDPTQVFRPAQGIPPQ</sequence>
<feature type="compositionally biased region" description="Pro residues" evidence="6">
    <location>
        <begin position="28"/>
        <end position="41"/>
    </location>
</feature>
<protein>
    <submittedName>
        <fullName evidence="9">FAD-binding oxidoreductase</fullName>
    </submittedName>
</protein>
<dbReference type="Pfam" id="PF08031">
    <property type="entry name" value="BBE"/>
    <property type="match status" value="1"/>
</dbReference>
<comment type="caution">
    <text evidence="9">The sequence shown here is derived from an EMBL/GenBank/DDBJ whole genome shotgun (WGS) entry which is preliminary data.</text>
</comment>
<dbReference type="AlphaFoldDB" id="A0A9X1YI67"/>
<reference evidence="9" key="1">
    <citation type="submission" date="2021-11" db="EMBL/GenBank/DDBJ databases">
        <title>BS-T2-15 a new species belonging to the Comamonadaceae family isolated from the soil of a French oak forest.</title>
        <authorList>
            <person name="Mieszkin S."/>
            <person name="Alain K."/>
        </authorList>
    </citation>
    <scope>NUCLEOTIDE SEQUENCE</scope>
    <source>
        <strain evidence="9">BS-T2-15</strain>
    </source>
</reference>
<evidence type="ECO:0000256" key="4">
    <source>
        <dbReference type="ARBA" id="ARBA00022827"/>
    </source>
</evidence>
<dbReference type="InterPro" id="IPR016167">
    <property type="entry name" value="FAD-bd_PCMH_sub1"/>
</dbReference>
<dbReference type="SUPFAM" id="SSF101447">
    <property type="entry name" value="Formin homology 2 domain (FH2 domain)"/>
    <property type="match status" value="1"/>
</dbReference>
<keyword evidence="5" id="KW-0560">Oxidoreductase</keyword>
<dbReference type="InterPro" id="IPR012951">
    <property type="entry name" value="BBE"/>
</dbReference>
<evidence type="ECO:0000313" key="10">
    <source>
        <dbReference type="Proteomes" id="UP001139353"/>
    </source>
</evidence>
<evidence type="ECO:0000256" key="7">
    <source>
        <dbReference type="SAM" id="SignalP"/>
    </source>
</evidence>
<keyword evidence="4" id="KW-0274">FAD</keyword>
<dbReference type="Pfam" id="PF01565">
    <property type="entry name" value="FAD_binding_4"/>
    <property type="match status" value="1"/>
</dbReference>
<feature type="region of interest" description="Disordered" evidence="6">
    <location>
        <begin position="21"/>
        <end position="45"/>
    </location>
</feature>
<name>A0A9X1YI67_9BURK</name>
<accession>A0A9X1YI67</accession>
<dbReference type="Proteomes" id="UP001139353">
    <property type="component" value="Unassembled WGS sequence"/>
</dbReference>
<dbReference type="PROSITE" id="PS51387">
    <property type="entry name" value="FAD_PCMH"/>
    <property type="match status" value="1"/>
</dbReference>
<comment type="similarity">
    <text evidence="2">Belongs to the oxygen-dependent FAD-linked oxidoreductase family.</text>
</comment>
<dbReference type="GO" id="GO:0016491">
    <property type="term" value="F:oxidoreductase activity"/>
    <property type="evidence" value="ECO:0007669"/>
    <property type="project" value="UniProtKB-KW"/>
</dbReference>
<dbReference type="Gene3D" id="3.30.43.10">
    <property type="entry name" value="Uridine Diphospho-n-acetylenolpyruvylglucosamine Reductase, domain 2"/>
    <property type="match status" value="1"/>
</dbReference>
<dbReference type="GO" id="GO:0071949">
    <property type="term" value="F:FAD binding"/>
    <property type="evidence" value="ECO:0007669"/>
    <property type="project" value="InterPro"/>
</dbReference>
<proteinExistence type="inferred from homology"/>
<dbReference type="PROSITE" id="PS51257">
    <property type="entry name" value="PROKAR_LIPOPROTEIN"/>
    <property type="match status" value="1"/>
</dbReference>
<dbReference type="SUPFAM" id="SSF56176">
    <property type="entry name" value="FAD-binding/transporter-associated domain-like"/>
    <property type="match status" value="1"/>
</dbReference>
<keyword evidence="10" id="KW-1185">Reference proteome</keyword>
<dbReference type="InterPro" id="IPR016169">
    <property type="entry name" value="FAD-bd_PCMH_sub2"/>
</dbReference>
<dbReference type="Gene3D" id="3.40.462.20">
    <property type="match status" value="1"/>
</dbReference>
<dbReference type="RefSeq" id="WP_275682986.1">
    <property type="nucleotide sequence ID" value="NZ_JAJLJH010000003.1"/>
</dbReference>
<dbReference type="InterPro" id="IPR016166">
    <property type="entry name" value="FAD-bd_PCMH"/>
</dbReference>
<evidence type="ECO:0000256" key="5">
    <source>
        <dbReference type="ARBA" id="ARBA00023002"/>
    </source>
</evidence>
<gene>
    <name evidence="9" type="ORF">LPC04_14650</name>
</gene>
<evidence type="ECO:0000256" key="3">
    <source>
        <dbReference type="ARBA" id="ARBA00022630"/>
    </source>
</evidence>
<dbReference type="InterPro" id="IPR050416">
    <property type="entry name" value="FAD-linked_Oxidoreductase"/>
</dbReference>
<dbReference type="PANTHER" id="PTHR42973">
    <property type="entry name" value="BINDING OXIDOREDUCTASE, PUTATIVE (AFU_ORTHOLOGUE AFUA_1G17690)-RELATED"/>
    <property type="match status" value="1"/>
</dbReference>
<organism evidence="9 10">
    <name type="scientific">Scleromatobacter humisilvae</name>
    <dbReference type="NCBI Taxonomy" id="2897159"/>
    <lineage>
        <taxon>Bacteria</taxon>
        <taxon>Pseudomonadati</taxon>
        <taxon>Pseudomonadota</taxon>
        <taxon>Betaproteobacteria</taxon>
        <taxon>Burkholderiales</taxon>
        <taxon>Sphaerotilaceae</taxon>
        <taxon>Scleromatobacter</taxon>
    </lineage>
</organism>
<dbReference type="Gene3D" id="3.30.465.10">
    <property type="match status" value="1"/>
</dbReference>
<dbReference type="EMBL" id="JAJLJH010000003">
    <property type="protein sequence ID" value="MCK9686949.1"/>
    <property type="molecule type" value="Genomic_DNA"/>
</dbReference>
<dbReference type="PROSITE" id="PS00862">
    <property type="entry name" value="OX2_COVAL_FAD"/>
    <property type="match status" value="1"/>
</dbReference>
<keyword evidence="7" id="KW-0732">Signal</keyword>
<feature type="domain" description="FAD-binding PCMH-type" evidence="8">
    <location>
        <begin position="75"/>
        <end position="243"/>
    </location>
</feature>